<dbReference type="EC" id="1.8.1.9" evidence="8"/>
<evidence type="ECO:0000256" key="5">
    <source>
        <dbReference type="ARBA" id="ARBA00023002"/>
    </source>
</evidence>
<sequence>MSTRGNDARSWRNLVRNRIRWSVSVRVPLAFPSSDAPSRLKTQGSRAPTRTRPPKSNRHIQMSFCPNRLTSLLRKARSLFGLAATASSAAAAASSSSFSSGASASAAAMEDLQAMKTRLCIIGSGPAGHTAAIYAARAELKPILFEGWMANDIAPGGQLTTTTDVENFPGFPEGILGMELMDRCRNQSLRFGTQIFTETVTKVDFSVRPFKVFTDARAVVADSVIVATGAVAKRLSFPGSGDGPDGFWNRGISACAVCDGAAPIFRNKPLAVIGGGDSAMEEANFLTKYGSKVYILHRRDTFRASKIMQNRAMSNPKIEVVWNSVVEEAYGEGERGSLGGLKVKNVVTGEVSDLKVSGLFFAIGHEPATKFLGGQLELDSDGYVVTKPGTTHTSVRGVFAAGDVQDKKYRQAVSAAGTGCMAALDAEHYLQEIGSQEGKSD</sequence>
<dbReference type="PROSITE" id="PS00573">
    <property type="entry name" value="PYRIDINE_REDOX_2"/>
    <property type="match status" value="1"/>
</dbReference>
<keyword evidence="13" id="KW-1185">Reference proteome</keyword>
<dbReference type="GO" id="GO:0004791">
    <property type="term" value="F:thioredoxin-disulfide reductase (NADPH) activity"/>
    <property type="evidence" value="ECO:0007669"/>
    <property type="project" value="UniProtKB-UniRule"/>
</dbReference>
<dbReference type="InterPro" id="IPR050097">
    <property type="entry name" value="Ferredoxin-NADP_redctase_2"/>
</dbReference>
<evidence type="ECO:0000313" key="12">
    <source>
        <dbReference type="EMBL" id="KAL3720671.1"/>
    </source>
</evidence>
<dbReference type="PRINTS" id="PR00469">
    <property type="entry name" value="PNDRDTASEII"/>
</dbReference>
<comment type="cofactor">
    <cofactor evidence="9">
        <name>FAD</name>
        <dbReference type="ChEBI" id="CHEBI:57692"/>
    </cofactor>
    <text evidence="9">Binds 1 FAD per subunit.</text>
</comment>
<evidence type="ECO:0000313" key="13">
    <source>
        <dbReference type="Proteomes" id="UP001634007"/>
    </source>
</evidence>
<dbReference type="AlphaFoldDB" id="A0ABD3J7H6"/>
<evidence type="ECO:0000259" key="11">
    <source>
        <dbReference type="Pfam" id="PF07992"/>
    </source>
</evidence>
<protein>
    <recommendedName>
        <fullName evidence="8">Thioredoxin reductase</fullName>
        <ecNumber evidence="8">1.8.1.9</ecNumber>
    </recommendedName>
</protein>
<dbReference type="NCBIfam" id="TIGR01292">
    <property type="entry name" value="TRX_reduct"/>
    <property type="match status" value="1"/>
</dbReference>
<dbReference type="FunFam" id="3.50.50.60:FF:000064">
    <property type="entry name" value="Thioredoxin reductase"/>
    <property type="match status" value="1"/>
</dbReference>
<gene>
    <name evidence="12" type="ORF">ACJRO7_005483</name>
</gene>
<keyword evidence="5 8" id="KW-0560">Oxidoreductase</keyword>
<evidence type="ECO:0000256" key="3">
    <source>
        <dbReference type="ARBA" id="ARBA00022827"/>
    </source>
</evidence>
<reference evidence="12 13" key="1">
    <citation type="submission" date="2024-11" db="EMBL/GenBank/DDBJ databases">
        <title>Chromosome-level genome assembly of Eucalyptus globulus Labill. provides insights into its genome evolution.</title>
        <authorList>
            <person name="Li X."/>
        </authorList>
    </citation>
    <scope>NUCLEOTIDE SEQUENCE [LARGE SCALE GENOMIC DNA]</scope>
    <source>
        <strain evidence="12">CL2024</strain>
        <tissue evidence="12">Fresh tender leaves</tissue>
    </source>
</reference>
<keyword evidence="3 8" id="KW-0274">FAD</keyword>
<evidence type="ECO:0000256" key="1">
    <source>
        <dbReference type="ARBA" id="ARBA00009333"/>
    </source>
</evidence>
<organism evidence="12 13">
    <name type="scientific">Eucalyptus globulus</name>
    <name type="common">Tasmanian blue gum</name>
    <dbReference type="NCBI Taxonomy" id="34317"/>
    <lineage>
        <taxon>Eukaryota</taxon>
        <taxon>Viridiplantae</taxon>
        <taxon>Streptophyta</taxon>
        <taxon>Embryophyta</taxon>
        <taxon>Tracheophyta</taxon>
        <taxon>Spermatophyta</taxon>
        <taxon>Magnoliopsida</taxon>
        <taxon>eudicotyledons</taxon>
        <taxon>Gunneridae</taxon>
        <taxon>Pentapetalae</taxon>
        <taxon>rosids</taxon>
        <taxon>malvids</taxon>
        <taxon>Myrtales</taxon>
        <taxon>Myrtaceae</taxon>
        <taxon>Myrtoideae</taxon>
        <taxon>Eucalypteae</taxon>
        <taxon>Eucalyptus</taxon>
    </lineage>
</organism>
<keyword evidence="6" id="KW-1015">Disulfide bond</keyword>
<feature type="region of interest" description="Disordered" evidence="10">
    <location>
        <begin position="34"/>
        <end position="60"/>
    </location>
</feature>
<comment type="similarity">
    <text evidence="1 8">Belongs to the class-II pyridine nucleotide-disulfide oxidoreductase family.</text>
</comment>
<evidence type="ECO:0000256" key="10">
    <source>
        <dbReference type="SAM" id="MobiDB-lite"/>
    </source>
</evidence>
<proteinExistence type="inferred from homology"/>
<dbReference type="Proteomes" id="UP001634007">
    <property type="component" value="Unassembled WGS sequence"/>
</dbReference>
<dbReference type="InterPro" id="IPR023753">
    <property type="entry name" value="FAD/NAD-binding_dom"/>
</dbReference>
<feature type="domain" description="FAD/NAD(P)-binding" evidence="11">
    <location>
        <begin position="118"/>
        <end position="419"/>
    </location>
</feature>
<name>A0ABD3J7H6_EUCGL</name>
<dbReference type="EMBL" id="JBJKBG010000010">
    <property type="protein sequence ID" value="KAL3720671.1"/>
    <property type="molecule type" value="Genomic_DNA"/>
</dbReference>
<keyword evidence="2 8" id="KW-0285">Flavoprotein</keyword>
<dbReference type="Pfam" id="PF07992">
    <property type="entry name" value="Pyr_redox_2"/>
    <property type="match status" value="1"/>
</dbReference>
<comment type="subunit">
    <text evidence="8">Homodimer.</text>
</comment>
<evidence type="ECO:0000256" key="4">
    <source>
        <dbReference type="ARBA" id="ARBA00022857"/>
    </source>
</evidence>
<accession>A0ABD3J7H6</accession>
<evidence type="ECO:0000256" key="9">
    <source>
        <dbReference type="RuleBase" id="RU003881"/>
    </source>
</evidence>
<evidence type="ECO:0000256" key="6">
    <source>
        <dbReference type="ARBA" id="ARBA00023157"/>
    </source>
</evidence>
<dbReference type="PANTHER" id="PTHR48105">
    <property type="entry name" value="THIOREDOXIN REDUCTASE 1-RELATED-RELATED"/>
    <property type="match status" value="1"/>
</dbReference>
<dbReference type="InterPro" id="IPR008255">
    <property type="entry name" value="Pyr_nucl-diS_OxRdtase_2_AS"/>
</dbReference>
<dbReference type="InterPro" id="IPR005982">
    <property type="entry name" value="Thioredox_Rdtase"/>
</dbReference>
<keyword evidence="4 9" id="KW-0521">NADP</keyword>
<dbReference type="Gene3D" id="3.50.50.60">
    <property type="entry name" value="FAD/NAD(P)-binding domain"/>
    <property type="match status" value="2"/>
</dbReference>
<comment type="catalytic activity">
    <reaction evidence="8">
        <text>[thioredoxin]-dithiol + NADP(+) = [thioredoxin]-disulfide + NADPH + H(+)</text>
        <dbReference type="Rhea" id="RHEA:20345"/>
        <dbReference type="Rhea" id="RHEA-COMP:10698"/>
        <dbReference type="Rhea" id="RHEA-COMP:10700"/>
        <dbReference type="ChEBI" id="CHEBI:15378"/>
        <dbReference type="ChEBI" id="CHEBI:29950"/>
        <dbReference type="ChEBI" id="CHEBI:50058"/>
        <dbReference type="ChEBI" id="CHEBI:57783"/>
        <dbReference type="ChEBI" id="CHEBI:58349"/>
        <dbReference type="EC" id="1.8.1.9"/>
    </reaction>
</comment>
<keyword evidence="7 8" id="KW-0676">Redox-active center</keyword>
<evidence type="ECO:0000256" key="8">
    <source>
        <dbReference type="RuleBase" id="RU003880"/>
    </source>
</evidence>
<dbReference type="GO" id="GO:0019430">
    <property type="term" value="P:removal of superoxide radicals"/>
    <property type="evidence" value="ECO:0007669"/>
    <property type="project" value="UniProtKB-UniRule"/>
</dbReference>
<dbReference type="PRINTS" id="PR00368">
    <property type="entry name" value="FADPNR"/>
</dbReference>
<comment type="caution">
    <text evidence="12">The sequence shown here is derived from an EMBL/GenBank/DDBJ whole genome shotgun (WGS) entry which is preliminary data.</text>
</comment>
<evidence type="ECO:0000256" key="7">
    <source>
        <dbReference type="ARBA" id="ARBA00023284"/>
    </source>
</evidence>
<dbReference type="InterPro" id="IPR036188">
    <property type="entry name" value="FAD/NAD-bd_sf"/>
</dbReference>
<dbReference type="SUPFAM" id="SSF51905">
    <property type="entry name" value="FAD/NAD(P)-binding domain"/>
    <property type="match status" value="1"/>
</dbReference>
<evidence type="ECO:0000256" key="2">
    <source>
        <dbReference type="ARBA" id="ARBA00022630"/>
    </source>
</evidence>